<evidence type="ECO:0008006" key="3">
    <source>
        <dbReference type="Google" id="ProtNLM"/>
    </source>
</evidence>
<gene>
    <name evidence="1" type="ORF">GSPATT00007705001</name>
</gene>
<protein>
    <recommendedName>
        <fullName evidence="3">Transmembrane protein</fullName>
    </recommendedName>
</protein>
<sequence length="130" mass="15455">MFTNLKYFFEIWKQSKMVLIQLVLLKLIVQNNTYFFNIINCQLEFGQRVIKQLNNSLANMGNIEMKEEAITTQQECHHCKGIGYVTQKFSRKYLDQELSPTQKRERDQCLDCLGKGHLILEHYDEKNFTL</sequence>
<evidence type="ECO:0000313" key="1">
    <source>
        <dbReference type="EMBL" id="CAK70570.1"/>
    </source>
</evidence>
<dbReference type="AlphaFoldDB" id="A0CIF3"/>
<dbReference type="InParanoid" id="A0CIF3"/>
<dbReference type="EMBL" id="CT868085">
    <property type="protein sequence ID" value="CAK70570.1"/>
    <property type="molecule type" value="Genomic_DNA"/>
</dbReference>
<dbReference type="RefSeq" id="XP_001437967.1">
    <property type="nucleotide sequence ID" value="XM_001437930.1"/>
</dbReference>
<keyword evidence="2" id="KW-1185">Reference proteome</keyword>
<evidence type="ECO:0000313" key="2">
    <source>
        <dbReference type="Proteomes" id="UP000000600"/>
    </source>
</evidence>
<accession>A0CIF3</accession>
<reference evidence="1 2" key="1">
    <citation type="journal article" date="2006" name="Nature">
        <title>Global trends of whole-genome duplications revealed by the ciliate Paramecium tetraurelia.</title>
        <authorList>
            <consortium name="Genoscope"/>
            <person name="Aury J.-M."/>
            <person name="Jaillon O."/>
            <person name="Duret L."/>
            <person name="Noel B."/>
            <person name="Jubin C."/>
            <person name="Porcel B.M."/>
            <person name="Segurens B."/>
            <person name="Daubin V."/>
            <person name="Anthouard V."/>
            <person name="Aiach N."/>
            <person name="Arnaiz O."/>
            <person name="Billaut A."/>
            <person name="Beisson J."/>
            <person name="Blanc I."/>
            <person name="Bouhouche K."/>
            <person name="Camara F."/>
            <person name="Duharcourt S."/>
            <person name="Guigo R."/>
            <person name="Gogendeau D."/>
            <person name="Katinka M."/>
            <person name="Keller A.-M."/>
            <person name="Kissmehl R."/>
            <person name="Klotz C."/>
            <person name="Koll F."/>
            <person name="Le Moue A."/>
            <person name="Lepere C."/>
            <person name="Malinsky S."/>
            <person name="Nowacki M."/>
            <person name="Nowak J.K."/>
            <person name="Plattner H."/>
            <person name="Poulain J."/>
            <person name="Ruiz F."/>
            <person name="Serrano V."/>
            <person name="Zagulski M."/>
            <person name="Dessen P."/>
            <person name="Betermier M."/>
            <person name="Weissenbach J."/>
            <person name="Scarpelli C."/>
            <person name="Schachter V."/>
            <person name="Sperling L."/>
            <person name="Meyer E."/>
            <person name="Cohen J."/>
            <person name="Wincker P."/>
        </authorList>
    </citation>
    <scope>NUCLEOTIDE SEQUENCE [LARGE SCALE GENOMIC DNA]</scope>
    <source>
        <strain evidence="1 2">Stock d4-2</strain>
    </source>
</reference>
<organism evidence="1 2">
    <name type="scientific">Paramecium tetraurelia</name>
    <dbReference type="NCBI Taxonomy" id="5888"/>
    <lineage>
        <taxon>Eukaryota</taxon>
        <taxon>Sar</taxon>
        <taxon>Alveolata</taxon>
        <taxon>Ciliophora</taxon>
        <taxon>Intramacronucleata</taxon>
        <taxon>Oligohymenophorea</taxon>
        <taxon>Peniculida</taxon>
        <taxon>Parameciidae</taxon>
        <taxon>Paramecium</taxon>
    </lineage>
</organism>
<dbReference type="HOGENOM" id="CLU_1942159_0_0_1"/>
<name>A0CIF3_PARTE</name>
<dbReference type="Proteomes" id="UP000000600">
    <property type="component" value="Unassembled WGS sequence"/>
</dbReference>
<proteinExistence type="predicted"/>
<dbReference type="KEGG" id="ptm:GSPATT00007705001"/>
<dbReference type="GeneID" id="5023752"/>